<reference evidence="1 2" key="1">
    <citation type="submission" date="2018-04" db="EMBL/GenBank/DDBJ databases">
        <title>Genomic Encyclopedia of Archaeal and Bacterial Type Strains, Phase II (KMG-II): from individual species to whole genera.</title>
        <authorList>
            <person name="Goeker M."/>
        </authorList>
    </citation>
    <scope>NUCLEOTIDE SEQUENCE [LARGE SCALE GENOMIC DNA]</scope>
    <source>
        <strain evidence="1 2">DSM 28823</strain>
    </source>
</reference>
<gene>
    <name evidence="1" type="ORF">C8N47_1246</name>
</gene>
<keyword evidence="2" id="KW-1185">Reference proteome</keyword>
<evidence type="ECO:0000313" key="1">
    <source>
        <dbReference type="EMBL" id="PTN05943.1"/>
    </source>
</evidence>
<evidence type="ECO:0000313" key="2">
    <source>
        <dbReference type="Proteomes" id="UP000243525"/>
    </source>
</evidence>
<dbReference type="InterPro" id="IPR036390">
    <property type="entry name" value="WH_DNA-bd_sf"/>
</dbReference>
<name>A0A2T5BXS8_9BACT</name>
<dbReference type="RefSeq" id="WP_107823623.1">
    <property type="nucleotide sequence ID" value="NZ_OY782574.1"/>
</dbReference>
<dbReference type="AlphaFoldDB" id="A0A2T5BXS8"/>
<proteinExistence type="predicted"/>
<dbReference type="SUPFAM" id="SSF46785">
    <property type="entry name" value="Winged helix' DNA-binding domain"/>
    <property type="match status" value="1"/>
</dbReference>
<dbReference type="EMBL" id="QAAD01000024">
    <property type="protein sequence ID" value="PTN05943.1"/>
    <property type="molecule type" value="Genomic_DNA"/>
</dbReference>
<accession>A0A2T5BXS8</accession>
<sequence length="74" mass="8240">MTTNIISLNELNEEEQAIVRLLSQDGQCLYGNILKNLNISPTNGAKLIHALTSKGYIRNAEHASVYELNGRLQE</sequence>
<comment type="caution">
    <text evidence="1">The sequence shown here is derived from an EMBL/GenBank/DDBJ whole genome shotgun (WGS) entry which is preliminary data.</text>
</comment>
<organism evidence="1 2">
    <name type="scientific">Mangrovibacterium marinum</name>
    <dbReference type="NCBI Taxonomy" id="1639118"/>
    <lineage>
        <taxon>Bacteria</taxon>
        <taxon>Pseudomonadati</taxon>
        <taxon>Bacteroidota</taxon>
        <taxon>Bacteroidia</taxon>
        <taxon>Marinilabiliales</taxon>
        <taxon>Prolixibacteraceae</taxon>
        <taxon>Mangrovibacterium</taxon>
    </lineage>
</organism>
<dbReference type="Proteomes" id="UP000243525">
    <property type="component" value="Unassembled WGS sequence"/>
</dbReference>
<dbReference type="OrthoDB" id="1122858at2"/>
<protein>
    <recommendedName>
        <fullName evidence="3">Winged helix-turn-helix DNA-binding protein</fullName>
    </recommendedName>
</protein>
<evidence type="ECO:0008006" key="3">
    <source>
        <dbReference type="Google" id="ProtNLM"/>
    </source>
</evidence>